<dbReference type="STRING" id="928724.SacglDRAFT_02926"/>
<name>I1D4D4_9PSEU</name>
<dbReference type="GO" id="GO:0003677">
    <property type="term" value="F:DNA binding"/>
    <property type="evidence" value="ECO:0007669"/>
    <property type="project" value="UniProtKB-KW"/>
</dbReference>
<dbReference type="InterPro" id="IPR036390">
    <property type="entry name" value="WH_DNA-bd_sf"/>
</dbReference>
<evidence type="ECO:0000256" key="3">
    <source>
        <dbReference type="ARBA" id="ARBA00023163"/>
    </source>
</evidence>
<dbReference type="PANTHER" id="PTHR44846:SF17">
    <property type="entry name" value="GNTR-FAMILY TRANSCRIPTIONAL REGULATOR"/>
    <property type="match status" value="1"/>
</dbReference>
<dbReference type="eggNOG" id="COG2188">
    <property type="taxonomic scope" value="Bacteria"/>
</dbReference>
<evidence type="ECO:0000256" key="1">
    <source>
        <dbReference type="ARBA" id="ARBA00023015"/>
    </source>
</evidence>
<keyword evidence="4" id="KW-0175">Coiled coil</keyword>
<dbReference type="Gene3D" id="1.10.10.10">
    <property type="entry name" value="Winged helix-like DNA-binding domain superfamily/Winged helix DNA-binding domain"/>
    <property type="match status" value="1"/>
</dbReference>
<evidence type="ECO:0000313" key="7">
    <source>
        <dbReference type="Proteomes" id="UP000005087"/>
    </source>
</evidence>
<dbReference type="PROSITE" id="PS50949">
    <property type="entry name" value="HTH_GNTR"/>
    <property type="match status" value="1"/>
</dbReference>
<dbReference type="Proteomes" id="UP000005087">
    <property type="component" value="Chromosome"/>
</dbReference>
<reference evidence="7" key="2">
    <citation type="submission" date="2012-01" db="EMBL/GenBank/DDBJ databases">
        <title>Noncontiguous Finished sequence of chromosome of Saccharomonospora glauca K62.</title>
        <authorList>
            <consortium name="US DOE Joint Genome Institute"/>
            <person name="Lucas S."/>
            <person name="Han J."/>
            <person name="Lapidus A."/>
            <person name="Cheng J.-F."/>
            <person name="Goodwin L."/>
            <person name="Pitluck S."/>
            <person name="Peters L."/>
            <person name="Mikhailova N."/>
            <person name="Held B."/>
            <person name="Detter J.C."/>
            <person name="Han C."/>
            <person name="Tapia R."/>
            <person name="Land M."/>
            <person name="Hauser L."/>
            <person name="Kyrpides N."/>
            <person name="Ivanova N."/>
            <person name="Pagani I."/>
            <person name="Brambilla E.-M."/>
            <person name="Klenk H.-P."/>
            <person name="Woyke T."/>
        </authorList>
    </citation>
    <scope>NUCLEOTIDE SEQUENCE [LARGE SCALE GENOMIC DNA]</scope>
    <source>
        <strain evidence="7">K62</strain>
    </source>
</reference>
<dbReference type="Pfam" id="PF00392">
    <property type="entry name" value="GntR"/>
    <property type="match status" value="1"/>
</dbReference>
<dbReference type="InterPro" id="IPR036388">
    <property type="entry name" value="WH-like_DNA-bd_sf"/>
</dbReference>
<dbReference type="EMBL" id="CM001484">
    <property type="protein sequence ID" value="EIE99808.1"/>
    <property type="molecule type" value="Genomic_DNA"/>
</dbReference>
<dbReference type="AlphaFoldDB" id="I1D4D4"/>
<organism evidence="6 7">
    <name type="scientific">Saccharomonospora glauca K62</name>
    <dbReference type="NCBI Taxonomy" id="928724"/>
    <lineage>
        <taxon>Bacteria</taxon>
        <taxon>Bacillati</taxon>
        <taxon>Actinomycetota</taxon>
        <taxon>Actinomycetes</taxon>
        <taxon>Pseudonocardiales</taxon>
        <taxon>Pseudonocardiaceae</taxon>
        <taxon>Saccharomonospora</taxon>
    </lineage>
</organism>
<dbReference type="GO" id="GO:0045892">
    <property type="term" value="P:negative regulation of DNA-templated transcription"/>
    <property type="evidence" value="ECO:0007669"/>
    <property type="project" value="TreeGrafter"/>
</dbReference>
<dbReference type="CDD" id="cd07377">
    <property type="entry name" value="WHTH_GntR"/>
    <property type="match status" value="1"/>
</dbReference>
<feature type="domain" description="HTH gntR-type" evidence="5">
    <location>
        <begin position="8"/>
        <end position="76"/>
    </location>
</feature>
<dbReference type="SMART" id="SM00345">
    <property type="entry name" value="HTH_GNTR"/>
    <property type="match status" value="1"/>
</dbReference>
<evidence type="ECO:0000256" key="2">
    <source>
        <dbReference type="ARBA" id="ARBA00023125"/>
    </source>
</evidence>
<sequence>MSTEELGLARYERVAEAIRRAVRTGELKPGEQLPASRELAKQHGVALNTAQRAVNVLRDEGWLVVRPTVGAFVSGSIPEPEEDLRQAVSDLQKTVAKLEDRLSQVEASIRSTPPAE</sequence>
<keyword evidence="2" id="KW-0238">DNA-binding</keyword>
<dbReference type="SUPFAM" id="SSF46785">
    <property type="entry name" value="Winged helix' DNA-binding domain"/>
    <property type="match status" value="1"/>
</dbReference>
<keyword evidence="1" id="KW-0805">Transcription regulation</keyword>
<keyword evidence="7" id="KW-1185">Reference proteome</keyword>
<protein>
    <submittedName>
        <fullName evidence="6">Putative transcriptional regulator</fullName>
    </submittedName>
</protein>
<reference evidence="6 7" key="1">
    <citation type="submission" date="2011-09" db="EMBL/GenBank/DDBJ databases">
        <authorList>
            <consortium name="US DOE Joint Genome Institute (JGI-PGF)"/>
            <person name="Lucas S."/>
            <person name="Han J."/>
            <person name="Lapidus A."/>
            <person name="Cheng J.-F."/>
            <person name="Goodwin L."/>
            <person name="Pitluck S."/>
            <person name="Peters L."/>
            <person name="Land M.L."/>
            <person name="Hauser L."/>
            <person name="Brambilla E."/>
            <person name="Klenk H.-P."/>
            <person name="Woyke T.J."/>
        </authorList>
    </citation>
    <scope>NUCLEOTIDE SEQUENCE [LARGE SCALE GENOMIC DNA]</scope>
    <source>
        <strain evidence="6 7">K62</strain>
    </source>
</reference>
<dbReference type="RefSeq" id="WP_005465512.1">
    <property type="nucleotide sequence ID" value="NZ_CM001484.1"/>
</dbReference>
<feature type="coiled-coil region" evidence="4">
    <location>
        <begin position="81"/>
        <end position="108"/>
    </location>
</feature>
<dbReference type="OrthoDB" id="3615556at2"/>
<evidence type="ECO:0000313" key="6">
    <source>
        <dbReference type="EMBL" id="EIE99808.1"/>
    </source>
</evidence>
<dbReference type="PANTHER" id="PTHR44846">
    <property type="entry name" value="MANNOSYL-D-GLYCERATE TRANSPORT/METABOLISM SYSTEM REPRESSOR MNGR-RELATED"/>
    <property type="match status" value="1"/>
</dbReference>
<dbReference type="GO" id="GO:0003700">
    <property type="term" value="F:DNA-binding transcription factor activity"/>
    <property type="evidence" value="ECO:0007669"/>
    <property type="project" value="InterPro"/>
</dbReference>
<proteinExistence type="predicted"/>
<gene>
    <name evidence="6" type="ORF">SacglDRAFT_02926</name>
</gene>
<evidence type="ECO:0000259" key="5">
    <source>
        <dbReference type="PROSITE" id="PS50949"/>
    </source>
</evidence>
<evidence type="ECO:0000256" key="4">
    <source>
        <dbReference type="SAM" id="Coils"/>
    </source>
</evidence>
<keyword evidence="3" id="KW-0804">Transcription</keyword>
<dbReference type="InterPro" id="IPR000524">
    <property type="entry name" value="Tscrpt_reg_HTH_GntR"/>
</dbReference>
<dbReference type="HOGENOM" id="CLU_017584_10_3_11"/>
<accession>I1D4D4</accession>
<dbReference type="InterPro" id="IPR050679">
    <property type="entry name" value="Bact_HTH_transcr_reg"/>
</dbReference>